<evidence type="ECO:0000256" key="1">
    <source>
        <dbReference type="ARBA" id="ARBA00010688"/>
    </source>
</evidence>
<dbReference type="CDD" id="cd01167">
    <property type="entry name" value="bac_FRK"/>
    <property type="match status" value="1"/>
</dbReference>
<dbReference type="STRING" id="1850246.LPB138_03135"/>
<dbReference type="InterPro" id="IPR002173">
    <property type="entry name" value="Carboh/pur_kinase_PfkB_CS"/>
</dbReference>
<evidence type="ECO:0000259" key="4">
    <source>
        <dbReference type="Pfam" id="PF00294"/>
    </source>
</evidence>
<dbReference type="KEGG" id="lul:LPB138_03135"/>
<dbReference type="EMBL" id="CP017478">
    <property type="protein sequence ID" value="AOW19735.1"/>
    <property type="molecule type" value="Genomic_DNA"/>
</dbReference>
<keyword evidence="6" id="KW-1185">Reference proteome</keyword>
<dbReference type="Proteomes" id="UP000176050">
    <property type="component" value="Chromosome"/>
</dbReference>
<comment type="similarity">
    <text evidence="1">Belongs to the carbohydrate kinase PfkB family.</text>
</comment>
<name>A0A1D8P585_9FLAO</name>
<dbReference type="InterPro" id="IPR029056">
    <property type="entry name" value="Ribokinase-like"/>
</dbReference>
<proteinExistence type="inferred from homology"/>
<dbReference type="RefSeq" id="WP_070235851.1">
    <property type="nucleotide sequence ID" value="NZ_CP017478.1"/>
</dbReference>
<keyword evidence="2" id="KW-0808">Transferase</keyword>
<evidence type="ECO:0000313" key="5">
    <source>
        <dbReference type="EMBL" id="AOW19735.1"/>
    </source>
</evidence>
<dbReference type="Gene3D" id="3.40.1190.20">
    <property type="match status" value="1"/>
</dbReference>
<protein>
    <submittedName>
        <fullName evidence="5">Carbohydrate kinase</fullName>
    </submittedName>
</protein>
<dbReference type="PANTHER" id="PTHR43085:SF57">
    <property type="entry name" value="CARBOHYDRATE KINASE PFKB DOMAIN-CONTAINING PROTEIN"/>
    <property type="match status" value="1"/>
</dbReference>
<dbReference type="InterPro" id="IPR050306">
    <property type="entry name" value="PfkB_Carbo_kinase"/>
</dbReference>
<dbReference type="Pfam" id="PF00294">
    <property type="entry name" value="PfkB"/>
    <property type="match status" value="1"/>
</dbReference>
<dbReference type="InterPro" id="IPR011611">
    <property type="entry name" value="PfkB_dom"/>
</dbReference>
<dbReference type="OrthoDB" id="9813569at2"/>
<evidence type="ECO:0000256" key="3">
    <source>
        <dbReference type="ARBA" id="ARBA00022777"/>
    </source>
</evidence>
<sequence length="294" mass="32608">MNPTAICFGEILWDVFPDGRKIGGAPLNVALKLQNFNITTSIISRIGDDLNGEIILDYIQEHQISTDYIQIDSKYKTGEVIVFLNNDGGATYNITYPVAWDKIELTSALRKIVVDADIFIFGSLASRDVQSKNTLINLLNNANFKVYDVNLRKPHYTLEGVLEFMILADFIKFNDEEIEEICILLNLKTASLEEQIMEVASYTNTTQICVTLGCKGAVLFIENNFYYNNGFTVNVVDTVGSGDSFLAGLISQLFLKKAPQQSLDYGCAVGAIVASKKGANPEILDFEINSILKQ</sequence>
<dbReference type="PROSITE" id="PS00584">
    <property type="entry name" value="PFKB_KINASES_2"/>
    <property type="match status" value="1"/>
</dbReference>
<feature type="domain" description="Carbohydrate kinase PfkB" evidence="4">
    <location>
        <begin position="21"/>
        <end position="281"/>
    </location>
</feature>
<accession>A0A1D8P585</accession>
<dbReference type="AlphaFoldDB" id="A0A1D8P585"/>
<organism evidence="5 6">
    <name type="scientific">Urechidicola croceus</name>
    <dbReference type="NCBI Taxonomy" id="1850246"/>
    <lineage>
        <taxon>Bacteria</taxon>
        <taxon>Pseudomonadati</taxon>
        <taxon>Bacteroidota</taxon>
        <taxon>Flavobacteriia</taxon>
        <taxon>Flavobacteriales</taxon>
        <taxon>Flavobacteriaceae</taxon>
        <taxon>Urechidicola</taxon>
    </lineage>
</organism>
<gene>
    <name evidence="5" type="ORF">LPB138_03135</name>
</gene>
<dbReference type="PANTHER" id="PTHR43085">
    <property type="entry name" value="HEXOKINASE FAMILY MEMBER"/>
    <property type="match status" value="1"/>
</dbReference>
<evidence type="ECO:0000313" key="6">
    <source>
        <dbReference type="Proteomes" id="UP000176050"/>
    </source>
</evidence>
<keyword evidence="3 5" id="KW-0418">Kinase</keyword>
<dbReference type="SUPFAM" id="SSF53613">
    <property type="entry name" value="Ribokinase-like"/>
    <property type="match status" value="1"/>
</dbReference>
<evidence type="ECO:0000256" key="2">
    <source>
        <dbReference type="ARBA" id="ARBA00022679"/>
    </source>
</evidence>
<reference evidence="5 6" key="1">
    <citation type="submission" date="2016-10" db="EMBL/GenBank/DDBJ databases">
        <title>Lutibacter sp. LPB0138, isolated from marine gastropod.</title>
        <authorList>
            <person name="Kim E."/>
            <person name="Yi H."/>
        </authorList>
    </citation>
    <scope>NUCLEOTIDE SEQUENCE [LARGE SCALE GENOMIC DNA]</scope>
    <source>
        <strain evidence="5 6">LPB0138</strain>
    </source>
</reference>
<dbReference type="GO" id="GO:0016301">
    <property type="term" value="F:kinase activity"/>
    <property type="evidence" value="ECO:0007669"/>
    <property type="project" value="UniProtKB-KW"/>
</dbReference>